<protein>
    <recommendedName>
        <fullName evidence="4">TraD/TraG TraM recognition site domain-containing protein</fullName>
    </recommendedName>
</protein>
<dbReference type="Gene3D" id="2.60.260.20">
    <property type="entry name" value="Urease metallochaperone UreE, N-terminal domain"/>
    <property type="match status" value="1"/>
</dbReference>
<dbReference type="SUPFAM" id="SSF52540">
    <property type="entry name" value="P-loop containing nucleoside triphosphate hydrolases"/>
    <property type="match status" value="1"/>
</dbReference>
<dbReference type="InterPro" id="IPR027417">
    <property type="entry name" value="P-loop_NTPase"/>
</dbReference>
<feature type="region of interest" description="Disordered" evidence="1">
    <location>
        <begin position="673"/>
        <end position="697"/>
    </location>
</feature>
<gene>
    <name evidence="2" type="ORF">AOQ71_21160</name>
</gene>
<evidence type="ECO:0000313" key="2">
    <source>
        <dbReference type="EMBL" id="KRQ09142.1"/>
    </source>
</evidence>
<comment type="caution">
    <text evidence="2">The sequence shown here is derived from an EMBL/GenBank/DDBJ whole genome shotgun (WGS) entry which is preliminary data.</text>
</comment>
<dbReference type="AlphaFoldDB" id="A0A0R3DGX4"/>
<reference evidence="2 3" key="1">
    <citation type="submission" date="2015-09" db="EMBL/GenBank/DDBJ databases">
        <title>Draft Genome Sequence of Bradyrhizobium manausense Strain BR 3351T, a Novel Symbiotic Nitrogen-Fixing Alphaproteobacterium Isolated from Brazilian Amazon Rain Forest.</title>
        <authorList>
            <person name="De Araujo J.L."/>
            <person name="Zilli J.E."/>
        </authorList>
    </citation>
    <scope>NUCLEOTIDE SEQUENCE [LARGE SCALE GENOMIC DNA]</scope>
    <source>
        <strain evidence="2 3">BR3351</strain>
    </source>
</reference>
<evidence type="ECO:0000313" key="3">
    <source>
        <dbReference type="Proteomes" id="UP000051936"/>
    </source>
</evidence>
<name>A0A0R3DGX4_9BRAD</name>
<proteinExistence type="predicted"/>
<keyword evidence="3" id="KW-1185">Reference proteome</keyword>
<feature type="compositionally biased region" description="Basic and acidic residues" evidence="1">
    <location>
        <begin position="683"/>
        <end position="697"/>
    </location>
</feature>
<dbReference type="SUPFAM" id="SSF49493">
    <property type="entry name" value="HSP40/DnaJ peptide-binding domain"/>
    <property type="match status" value="1"/>
</dbReference>
<dbReference type="EMBL" id="LJYG01000090">
    <property type="protein sequence ID" value="KRQ09142.1"/>
    <property type="molecule type" value="Genomic_DNA"/>
</dbReference>
<organism evidence="2 3">
    <name type="scientific">Bradyrhizobium manausense</name>
    <dbReference type="NCBI Taxonomy" id="989370"/>
    <lineage>
        <taxon>Bacteria</taxon>
        <taxon>Pseudomonadati</taxon>
        <taxon>Pseudomonadota</taxon>
        <taxon>Alphaproteobacteria</taxon>
        <taxon>Hyphomicrobiales</taxon>
        <taxon>Nitrobacteraceae</taxon>
        <taxon>Bradyrhizobium</taxon>
    </lineage>
</organism>
<evidence type="ECO:0000256" key="1">
    <source>
        <dbReference type="SAM" id="MobiDB-lite"/>
    </source>
</evidence>
<dbReference type="InterPro" id="IPR008971">
    <property type="entry name" value="HSP40/DnaJ_pept-bd"/>
</dbReference>
<dbReference type="GO" id="GO:0051082">
    <property type="term" value="F:unfolded protein binding"/>
    <property type="evidence" value="ECO:0007669"/>
    <property type="project" value="InterPro"/>
</dbReference>
<dbReference type="STRING" id="989370.AOQ71_21160"/>
<accession>A0A0R3DGX4</accession>
<dbReference type="GO" id="GO:0006457">
    <property type="term" value="P:protein folding"/>
    <property type="evidence" value="ECO:0007669"/>
    <property type="project" value="InterPro"/>
</dbReference>
<dbReference type="CDD" id="cd01127">
    <property type="entry name" value="TrwB_TraG_TraD_VirD4"/>
    <property type="match status" value="1"/>
</dbReference>
<dbReference type="Proteomes" id="UP000051936">
    <property type="component" value="Unassembled WGS sequence"/>
</dbReference>
<evidence type="ECO:0008006" key="4">
    <source>
        <dbReference type="Google" id="ProtNLM"/>
    </source>
</evidence>
<sequence length="697" mass="78510">MPDALLQSLVSAFSAAFVAAQSTERPNEAYHHLLKACVKALIAFHRKLDPRAFAADSSALFSQKVLLDLALPIEALVSSVAEAMPSLSALGMFRAGQLYHVFTDSFSDPEPTFDRREPIAPDPYQRRDFREAKERFRQDHKTWIEEKRQFEKDREKFLAELDPLDARFNGTFLWNFAPLLPRTFEVEIPLVVDEQSRMQHMWVVADSGHGKTQLFQRMILEDLKEVAAGRRSIIVIDSQNKLIPNIAKLQFFAPGQPLHGRLSVLNPMDVDLALNLFDLRLRLNSNDRQRRTVINATLELYSFLFSSLLAREMTGKQETLFAYVAELLFQVDGATIHDFRNIMRKGGIDKYRPVIEGLPSTSSVRQFFENGFTSSDYAQTKSEVESRIDSLLRNATFEAMFGQKECKLNLLAEINSGRVILVNTAESLLFEAGVRFFGRFVLALIGNAVAERAAMTDERAKIPTYVYLDEAYQYIKDDKNFVGMLARARKQYIGLTVAQQWLGQLDDPVYEGLAAIANTIVAGGVSPSDAFKIAQMMSNSDPDFVRRQPDLTFAFFNKKATPEGAVAVAIPYGVMEKLPTMTAVEYQQQLAYMRHRFGPSIAEESYDLHWEITISPKLARNGGQTREHGFLITIPPGTKDGAILRLKGQGRPNPDGSYGHVFLKVHVPKLHQTTEGLTGSPTDHPKKEPPPRDSKVW</sequence>
<dbReference type="Gene3D" id="3.40.50.300">
    <property type="entry name" value="P-loop containing nucleotide triphosphate hydrolases"/>
    <property type="match status" value="2"/>
</dbReference>